<evidence type="ECO:0000256" key="1">
    <source>
        <dbReference type="ARBA" id="ARBA00004496"/>
    </source>
</evidence>
<evidence type="ECO:0000259" key="5">
    <source>
        <dbReference type="Pfam" id="PF13001"/>
    </source>
</evidence>
<dbReference type="WBParaSite" id="PTRK_0000420600.1">
    <property type="protein sequence ID" value="PTRK_0000420600.1"/>
    <property type="gene ID" value="PTRK_0000420600"/>
</dbReference>
<evidence type="ECO:0000313" key="8">
    <source>
        <dbReference type="WBParaSite" id="PTRK_0000420600.1"/>
    </source>
</evidence>
<keyword evidence="2" id="KW-0963">Cytoplasm</keyword>
<dbReference type="Pfam" id="PF24492">
    <property type="entry name" value="HEAT_ECM29"/>
    <property type="match status" value="1"/>
</dbReference>
<dbReference type="InterPro" id="IPR055443">
    <property type="entry name" value="HEAT_ECM29"/>
</dbReference>
<dbReference type="InterPro" id="IPR016024">
    <property type="entry name" value="ARM-type_fold"/>
</dbReference>
<comment type="subcellular location">
    <subcellularLocation>
        <location evidence="1">Cytoplasm</location>
    </subcellularLocation>
</comment>
<dbReference type="Proteomes" id="UP000038045">
    <property type="component" value="Unplaced"/>
</dbReference>
<protein>
    <submittedName>
        <fullName evidence="8">MMS19 nucleotide excision repair protein</fullName>
    </submittedName>
</protein>
<dbReference type="InterPro" id="IPR024372">
    <property type="entry name" value="Ecm29_N"/>
</dbReference>
<dbReference type="PANTHER" id="PTHR23346:SF19">
    <property type="entry name" value="PROTEASOME ADAPTER AND SCAFFOLD PROTEIN ECM29"/>
    <property type="match status" value="1"/>
</dbReference>
<dbReference type="SUPFAM" id="SSF48371">
    <property type="entry name" value="ARM repeat"/>
    <property type="match status" value="3"/>
</dbReference>
<dbReference type="PANTHER" id="PTHR23346">
    <property type="entry name" value="TRANSLATIONAL ACTIVATOR GCN1-RELATED"/>
    <property type="match status" value="1"/>
</dbReference>
<keyword evidence="3" id="KW-0677">Repeat</keyword>
<dbReference type="Gene3D" id="1.25.10.10">
    <property type="entry name" value="Leucine-rich Repeat Variant"/>
    <property type="match status" value="2"/>
</dbReference>
<dbReference type="STRING" id="131310.A0A0N4Z9Z8"/>
<dbReference type="InterPro" id="IPR011989">
    <property type="entry name" value="ARM-like"/>
</dbReference>
<dbReference type="Pfam" id="PF23731">
    <property type="entry name" value="ARM_ECM29_C"/>
    <property type="match status" value="1"/>
</dbReference>
<feature type="domain" description="Proteasome adapter and scaffold protein ECM29 HEAT-repeat" evidence="6">
    <location>
        <begin position="1259"/>
        <end position="1415"/>
    </location>
</feature>
<dbReference type="GO" id="GO:0036503">
    <property type="term" value="P:ERAD pathway"/>
    <property type="evidence" value="ECO:0007669"/>
    <property type="project" value="TreeGrafter"/>
</dbReference>
<name>A0A0N4Z9Z8_PARTI</name>
<feature type="domain" description="Proteasome component Ecm29 N-terminal" evidence="5">
    <location>
        <begin position="8"/>
        <end position="499"/>
    </location>
</feature>
<dbReference type="GO" id="GO:0000502">
    <property type="term" value="C:proteasome complex"/>
    <property type="evidence" value="ECO:0007669"/>
    <property type="project" value="UniProtKB-KW"/>
</dbReference>
<dbReference type="GO" id="GO:0043248">
    <property type="term" value="P:proteasome assembly"/>
    <property type="evidence" value="ECO:0007669"/>
    <property type="project" value="InterPro"/>
</dbReference>
<dbReference type="Pfam" id="PF13001">
    <property type="entry name" value="ECM29_N"/>
    <property type="match status" value="1"/>
</dbReference>
<sequence length="1836" mass="209085">MAAQKLDTYFFRLASIEERDNLERFVLDNLVEILKFFDTSDSVILKSATELITHLKKRISYEGNVKLPIIDILKLLQNQKNPYIINLSLFFLRSTFKGISNTNEAIQIFPQLCDTILSHKDNKKYSDELLFFSIKLLHTITKNMKKTEFPKDISLSMTSNEVIRKEFLTFFQHCLAYPNETEETTEAKVKVLEAGKDIYPPSGSTNEMYLKLCKLIKSTGITNLEVKIGIIKTISYHIFEEKEIFHLLIMGKSYQSDVVSSIADLAFKTLDVKQCLEDKDCVVKLFTLYNGDMNPKIAKNQQVGSGSYDMKILILTNLLRSNISSVTFPTNVSVAFEGLFKENVNIPQKLQVLSIQFLKNIIDNAPDAYIPNFGKIFLLKLKKLITECYYSNVVAIAYQCMGVIGKRVPSLVANDIPFIHDTFDALSTAPQDVETSISDCLLLWLDIIKDHTTDANINLLEAITSEYLAHKNAICVLTSIKYFKVLLKFPKINLRWLLIKSYGSDRLEVKLESQRLLSMSLENVTSIPDIPEAIEFFYNKIQNEENVKSKSNDNKKITLAPETYEMTINYIFSLITLTQTSSTEKSILFLKKSEPDEKIEDTIEAIKIFLENNKNKLCENDCFVKLFKISFNAIRKGTINDLRLLSILSIILGNIDTKTFESSYVEECQSIFKNGSLIANKHNFNNVCSYIYTMFINDGDRKKIYTSTINELKTNCNASGGYNWILVNLTLLLGMEEYNETLNYFIESLKNSLKNPSIQLESCLYSLSHLFRLYPISQKDNFNETFKNNKSLYTEFIDILATIPISMKDTISHVSKTAAVRCLGYLSSLVLPSTIADSSFEALKAIGKIAAQPELQFSVGDSLFDWICGELSPSRNNILDLKKNTFNPNDYSIELKRRLVKKFFNDIITQASADRNRHLRASSYIWLAIFGQLIIEDESKSILNVVNEDVKKYLSVLQQTFINGLNENNDLVQDVCSKGLSHIFTIAEEKDKNKLLDELTSSLASGKTSTIKIEADEPIFENNTLGKAPDGSNLTTYKEICSLAADMNQPDLVYKFMALASHNALWNSRKGAAYGVNAILDQLGENAINALSGLIPKLYRYTYDPDPKVQLSMKSIWRALTSNQKGVIDKYSYEILREIIPSLTHKEWRMREASCFALGDLISSHCTEEMYKEFGTLLVTLLRVQDDVKESVRVSAERCLKQFKRAVIKVSTKKGGDKVISNVLPILIDKGMQSTVESNRGFSLSMVMEMVKEIKTKIVPYLPIVMTCLLDAMSETEPSVINYLATRSSNDELEILDSVRASSARTSPMMSALHDCIPMIDEGNIIEIIPLLIERMKNSIGFITRSGVSVVLINLSIRRGVCFEKNKNLTDKIVTSLAHSGLNDRNATIRNEFGQAISYLLKYTSSSLCTRIINDYIITPLKNHRETEEHDEIKLKSVGNLLKNTNEHSTEQLKPYLSSIVPYVFLIICKEYPKEDIEGKKIHEFWLEVWEEIVATTTIACKNYYKEILTVSLETLKTSSVWSVKACGAIMLGKVVDVIQDKFDIEAAGELFETITLLFPGRIWDGKVKIFEPLIKIILNNGEDLRRYWSKEKVSSQFELIWKECNKKNKMYKVKAIELCGLYIEKLKYDEEAEKLINYIKELFTTSEDKNSDNEDDVTASERRKKQDEIINFETNLFVGLSHALCTTTEDILRNGIKIFIDALKNPIVYIKTKQSAMTNLTYFLLNRNISSSGSLNVTSLFITFAELSDEDNNHSGNINYNITESFATDLRLLLCALFDGKLLYIDKKNEDVKMWRDNLLKNKKITREFTGQKIERTLKNIDEWETVPSNAMTLY</sequence>
<evidence type="ECO:0000256" key="3">
    <source>
        <dbReference type="ARBA" id="ARBA00022737"/>
    </source>
</evidence>
<proteinExistence type="predicted"/>
<keyword evidence="7" id="KW-1185">Reference proteome</keyword>
<accession>A0A0N4Z9Z8</accession>
<evidence type="ECO:0000313" key="7">
    <source>
        <dbReference type="Proteomes" id="UP000038045"/>
    </source>
</evidence>
<keyword evidence="4" id="KW-0647">Proteasome</keyword>
<dbReference type="GO" id="GO:0060090">
    <property type="term" value="F:molecular adaptor activity"/>
    <property type="evidence" value="ECO:0007669"/>
    <property type="project" value="InterPro"/>
</dbReference>
<dbReference type="GO" id="GO:0005737">
    <property type="term" value="C:cytoplasm"/>
    <property type="evidence" value="ECO:0007669"/>
    <property type="project" value="UniProtKB-SubCell"/>
</dbReference>
<reference evidence="8" key="1">
    <citation type="submission" date="2017-02" db="UniProtKB">
        <authorList>
            <consortium name="WormBaseParasite"/>
        </authorList>
    </citation>
    <scope>IDENTIFICATION</scope>
</reference>
<evidence type="ECO:0000259" key="6">
    <source>
        <dbReference type="Pfam" id="PF24492"/>
    </source>
</evidence>
<dbReference type="GO" id="GO:0005634">
    <property type="term" value="C:nucleus"/>
    <property type="evidence" value="ECO:0007669"/>
    <property type="project" value="TreeGrafter"/>
</dbReference>
<organism evidence="7 8">
    <name type="scientific">Parastrongyloides trichosuri</name>
    <name type="common">Possum-specific nematode worm</name>
    <dbReference type="NCBI Taxonomy" id="131310"/>
    <lineage>
        <taxon>Eukaryota</taxon>
        <taxon>Metazoa</taxon>
        <taxon>Ecdysozoa</taxon>
        <taxon>Nematoda</taxon>
        <taxon>Chromadorea</taxon>
        <taxon>Rhabditida</taxon>
        <taxon>Tylenchina</taxon>
        <taxon>Panagrolaimomorpha</taxon>
        <taxon>Strongyloidoidea</taxon>
        <taxon>Strongyloididae</taxon>
        <taxon>Parastrongyloides</taxon>
    </lineage>
</organism>
<evidence type="ECO:0000256" key="2">
    <source>
        <dbReference type="ARBA" id="ARBA00022490"/>
    </source>
</evidence>
<evidence type="ECO:0000256" key="4">
    <source>
        <dbReference type="ARBA" id="ARBA00022942"/>
    </source>
</evidence>